<reference evidence="3 4" key="1">
    <citation type="submission" date="2015-09" db="EMBL/GenBank/DDBJ databases">
        <title>Sorangium comparison.</title>
        <authorList>
            <person name="Zaburannyi N."/>
            <person name="Bunk B."/>
            <person name="Overmann J."/>
            <person name="Mueller R."/>
        </authorList>
    </citation>
    <scope>NUCLEOTIDE SEQUENCE [LARGE SCALE GENOMIC DNA]</scope>
    <source>
        <strain evidence="3 4">So ce26</strain>
    </source>
</reference>
<dbReference type="EMBL" id="CP012673">
    <property type="protein sequence ID" value="AUX45468.1"/>
    <property type="molecule type" value="Genomic_DNA"/>
</dbReference>
<proteinExistence type="predicted"/>
<sequence>MPINRLDWYMALAFCAWNGGRLATEAEWNYAASGGSEPASRRHRVALRENPFVLHPKPRRRDGGAAQEGAGAARLPPPQRSASAAVAAVRAWSSQRSRVPRSVQAAS</sequence>
<dbReference type="SUPFAM" id="SSF56436">
    <property type="entry name" value="C-type lectin-like"/>
    <property type="match status" value="1"/>
</dbReference>
<feature type="domain" description="Sulfatase-modifying factor enzyme-like" evidence="2">
    <location>
        <begin position="2"/>
        <end position="49"/>
    </location>
</feature>
<evidence type="ECO:0000313" key="4">
    <source>
        <dbReference type="Proteomes" id="UP000238348"/>
    </source>
</evidence>
<dbReference type="AlphaFoldDB" id="A0A2L0F1L8"/>
<feature type="region of interest" description="Disordered" evidence="1">
    <location>
        <begin position="54"/>
        <end position="82"/>
    </location>
</feature>
<dbReference type="InterPro" id="IPR042095">
    <property type="entry name" value="SUMF_sf"/>
</dbReference>
<dbReference type="InterPro" id="IPR016187">
    <property type="entry name" value="CTDL_fold"/>
</dbReference>
<feature type="compositionally biased region" description="Low complexity" evidence="1">
    <location>
        <begin position="64"/>
        <end position="82"/>
    </location>
</feature>
<dbReference type="InterPro" id="IPR005532">
    <property type="entry name" value="SUMF_dom"/>
</dbReference>
<dbReference type="Pfam" id="PF03781">
    <property type="entry name" value="FGE-sulfatase"/>
    <property type="match status" value="1"/>
</dbReference>
<accession>A0A2L0F1L8</accession>
<evidence type="ECO:0000259" key="2">
    <source>
        <dbReference type="Pfam" id="PF03781"/>
    </source>
</evidence>
<dbReference type="Proteomes" id="UP000238348">
    <property type="component" value="Chromosome"/>
</dbReference>
<name>A0A2L0F1L8_SORCE</name>
<evidence type="ECO:0000313" key="3">
    <source>
        <dbReference type="EMBL" id="AUX45468.1"/>
    </source>
</evidence>
<evidence type="ECO:0000256" key="1">
    <source>
        <dbReference type="SAM" id="MobiDB-lite"/>
    </source>
</evidence>
<protein>
    <recommendedName>
        <fullName evidence="2">Sulfatase-modifying factor enzyme-like domain-containing protein</fullName>
    </recommendedName>
</protein>
<dbReference type="Gene3D" id="3.90.1580.10">
    <property type="entry name" value="paralog of FGE (formylglycine-generating enzyme)"/>
    <property type="match status" value="1"/>
</dbReference>
<organism evidence="3 4">
    <name type="scientific">Sorangium cellulosum</name>
    <name type="common">Polyangium cellulosum</name>
    <dbReference type="NCBI Taxonomy" id="56"/>
    <lineage>
        <taxon>Bacteria</taxon>
        <taxon>Pseudomonadati</taxon>
        <taxon>Myxococcota</taxon>
        <taxon>Polyangia</taxon>
        <taxon>Polyangiales</taxon>
        <taxon>Polyangiaceae</taxon>
        <taxon>Sorangium</taxon>
    </lineage>
</organism>
<gene>
    <name evidence="3" type="ORF">SOCE26_069590</name>
</gene>